<evidence type="ECO:0000313" key="3">
    <source>
        <dbReference type="EMBL" id="BCS84528.1"/>
    </source>
</evidence>
<evidence type="ECO:0000313" key="4">
    <source>
        <dbReference type="Proteomes" id="UP001319045"/>
    </source>
</evidence>
<evidence type="ECO:0000256" key="1">
    <source>
        <dbReference type="SAM" id="Phobius"/>
    </source>
</evidence>
<dbReference type="SUPFAM" id="SSF52540">
    <property type="entry name" value="P-loop containing nucleoside triphosphate hydrolases"/>
    <property type="match status" value="1"/>
</dbReference>
<dbReference type="Pfam" id="PF07693">
    <property type="entry name" value="KAP_NTPase"/>
    <property type="match status" value="1"/>
</dbReference>
<dbReference type="EMBL" id="AP024484">
    <property type="protein sequence ID" value="BCS84528.1"/>
    <property type="molecule type" value="Genomic_DNA"/>
</dbReference>
<dbReference type="InterPro" id="IPR027417">
    <property type="entry name" value="P-loop_NTPase"/>
</dbReference>
<reference evidence="3 4" key="1">
    <citation type="journal article" date="2022" name="Int. J. Syst. Evol. Microbiol.">
        <title>Prevotella herbatica sp. nov., a plant polysaccharide-decomposing anaerobic bacterium isolated from a methanogenic reactor.</title>
        <authorList>
            <person name="Uek A."/>
            <person name="Tonouchi A."/>
            <person name="Kaku N."/>
            <person name="Ueki K."/>
        </authorList>
    </citation>
    <scope>NUCLEOTIDE SEQUENCE [LARGE SCALE GENOMIC DNA]</scope>
    <source>
        <strain evidence="3 4">WR041</strain>
    </source>
</reference>
<evidence type="ECO:0000259" key="2">
    <source>
        <dbReference type="Pfam" id="PF07693"/>
    </source>
</evidence>
<feature type="domain" description="KAP NTPase" evidence="2">
    <location>
        <begin position="209"/>
        <end position="474"/>
    </location>
</feature>
<feature type="transmembrane region" description="Helical" evidence="1">
    <location>
        <begin position="61"/>
        <end position="80"/>
    </location>
</feature>
<proteinExistence type="predicted"/>
<keyword evidence="1" id="KW-0812">Transmembrane</keyword>
<dbReference type="RefSeq" id="WP_207154695.1">
    <property type="nucleotide sequence ID" value="NZ_AP024484.1"/>
</dbReference>
<keyword evidence="4" id="KW-1185">Reference proteome</keyword>
<dbReference type="InterPro" id="IPR011646">
    <property type="entry name" value="KAP_P-loop"/>
</dbReference>
<name>A0ABM7NVK6_9BACT</name>
<organism evidence="3 4">
    <name type="scientific">Prevotella herbatica</name>
    <dbReference type="NCBI Taxonomy" id="2801997"/>
    <lineage>
        <taxon>Bacteria</taxon>
        <taxon>Pseudomonadati</taxon>
        <taxon>Bacteroidota</taxon>
        <taxon>Bacteroidia</taxon>
        <taxon>Bacteroidales</taxon>
        <taxon>Prevotellaceae</taxon>
        <taxon>Prevotella</taxon>
    </lineage>
</organism>
<sequence>MNNTTSDNTQEQPSMIADIKKKLSDAKTKLSSIKKAISDAKIKSLIVTSIKKILSDFNTKLILIFVSLFVLCNAFIMGVIDDYIANGILSGFDDNIAERILFIFVVIVLIYYTVIDIRNNKKVSNSRFGWAFTFLLFWAYYRLLSDEWTYVKFWNLKYLSYIDIVPLYSLLIIIKTACYKRVPRIIDESKGFETDLPIKEEESDSLIKRDKFAEELAIKIKNTPIEERAFSVGVESPWGEGKTSFLYLLCNHFDEKNTIIIKFNPWKYEKERNLVDAFFLELRENLKKYDSSLSTNLTEYARILSDSNHDIIKFGAKFIECFSSQSVVTKREVINSAIKGIGKLILVIIDDLDRLDKDEIMSVLQLIRNSADFPNMVFVSAYDREYLIKTLNDKVYKSNKYIEKIFQYQFKLPEYEKSKLKEILLNEGLKNIKLEDKEEFKSTINAPWFGLKFDYIKSIRDVYRFLNAFNLVYQRLHGEIVIKDLMNVELLRMKYNYVYELLAKAHFKYLVKDGNYLKLWKKSQTNSSSDNEDILEIIKNKYTDDEDIKNIESMLRVLFNLQTYQTKTINNPSYIDRYFYYSLLDSDISEDEFEKVMNKPYQEIKQYINVWLNDKKGYNLSDLLGNAKISNIEIYKKVISSIFYVGYKIGDIFLKVNFVYSVILKSPLTPEENKAFIYEVFFENGASEFVAKFIKDLFIELPVTSKLNFTAEECHKISEKTLQLACDCNMTFDKVLKFLDYTSYLGKVINHDGTYHYDEFRNERADEIFISYVKSNYTTVFPSLINKNSNNYAYLSSPVVDDIWKSKDAFKSFIDELMESNKDDEMLKEFSEFMNKYFAQEKIGPVQFDFKYIHFDS</sequence>
<dbReference type="InterPro" id="IPR052754">
    <property type="entry name" value="NTPase_KAP_P-loop"/>
</dbReference>
<feature type="transmembrane region" description="Helical" evidence="1">
    <location>
        <begin position="100"/>
        <end position="115"/>
    </location>
</feature>
<protein>
    <recommendedName>
        <fullName evidence="2">KAP NTPase domain-containing protein</fullName>
    </recommendedName>
</protein>
<dbReference type="Proteomes" id="UP001319045">
    <property type="component" value="Chromosome"/>
</dbReference>
<dbReference type="Gene3D" id="3.40.50.300">
    <property type="entry name" value="P-loop containing nucleotide triphosphate hydrolases"/>
    <property type="match status" value="1"/>
</dbReference>
<keyword evidence="1" id="KW-1133">Transmembrane helix</keyword>
<gene>
    <name evidence="3" type="ORF">prwr041_04210</name>
</gene>
<accession>A0ABM7NVK6</accession>
<feature type="transmembrane region" description="Helical" evidence="1">
    <location>
        <begin position="127"/>
        <end position="144"/>
    </location>
</feature>
<dbReference type="PANTHER" id="PTHR22674">
    <property type="entry name" value="NTPASE, KAP FAMILY P-LOOP DOMAIN-CONTAINING 1"/>
    <property type="match status" value="1"/>
</dbReference>
<dbReference type="PANTHER" id="PTHR22674:SF6">
    <property type="entry name" value="NTPASE KAP FAMILY P-LOOP DOMAIN-CONTAINING PROTEIN 1"/>
    <property type="match status" value="1"/>
</dbReference>
<keyword evidence="1" id="KW-0472">Membrane</keyword>